<dbReference type="KEGG" id="pri:PRIO_4598"/>
<organism evidence="1 2">
    <name type="scientific">Paenibacillus riograndensis SBR5</name>
    <dbReference type="NCBI Taxonomy" id="1073571"/>
    <lineage>
        <taxon>Bacteria</taxon>
        <taxon>Bacillati</taxon>
        <taxon>Bacillota</taxon>
        <taxon>Bacilli</taxon>
        <taxon>Bacillales</taxon>
        <taxon>Paenibacillaceae</taxon>
        <taxon>Paenibacillus</taxon>
        <taxon>Paenibacillus sonchi group</taxon>
    </lineage>
</organism>
<dbReference type="Proteomes" id="UP000033163">
    <property type="component" value="Chromosome I"/>
</dbReference>
<dbReference type="PATRIC" id="fig|1073571.4.peg.4936"/>
<evidence type="ECO:0000313" key="1">
    <source>
        <dbReference type="EMBL" id="CQR57000.1"/>
    </source>
</evidence>
<dbReference type="EMBL" id="LN831776">
    <property type="protein sequence ID" value="CQR57000.1"/>
    <property type="molecule type" value="Genomic_DNA"/>
</dbReference>
<gene>
    <name evidence="1" type="ORF">PRIO_4598</name>
</gene>
<proteinExistence type="predicted"/>
<name>A0A0E4HC51_9BACL</name>
<sequence length="192" mass="22488">MYPKLVAPFEIIPFEIMTKKEAKQYFDWFVLQIPTRIDTLIAHYVETLGGGKEELDLSQESLVNLWKWFIQRIEMVPKTKEELEEDVDAAPDWLKEEVANNTLKFSEFTSSLIIDVGIYFGSVFLNEMRTLEWGIIHKPKNHVDINRPVITGFKKMELNPISVVNNSSLAIVEKNSNENQLFELYNIWKEYL</sequence>
<reference evidence="2" key="1">
    <citation type="submission" date="2015-03" db="EMBL/GenBank/DDBJ databases">
        <authorList>
            <person name="Wibberg D."/>
        </authorList>
    </citation>
    <scope>NUCLEOTIDE SEQUENCE [LARGE SCALE GENOMIC DNA]</scope>
</reference>
<dbReference type="AlphaFoldDB" id="A0A0E4HC51"/>
<dbReference type="HOGENOM" id="CLU_1406510_0_0_9"/>
<protein>
    <submittedName>
        <fullName evidence="1">Uncharacterized protein</fullName>
    </submittedName>
</protein>
<evidence type="ECO:0000313" key="2">
    <source>
        <dbReference type="Proteomes" id="UP000033163"/>
    </source>
</evidence>
<accession>A0A0E4HC51</accession>